<dbReference type="PIRSF" id="PIRSF000774">
    <property type="entry name" value="RpoN"/>
    <property type="match status" value="1"/>
</dbReference>
<dbReference type="GO" id="GO:0006352">
    <property type="term" value="P:DNA-templated transcription initiation"/>
    <property type="evidence" value="ECO:0007669"/>
    <property type="project" value="InterPro"/>
</dbReference>
<evidence type="ECO:0000256" key="1">
    <source>
        <dbReference type="ARBA" id="ARBA00008798"/>
    </source>
</evidence>
<sequence>MKQSIQLRLSQHLTMTPQLQQAIKLLQLSTLELQKEIQEALDTNLMLEEGDEADRFQAGEADDIRGPQIDEAERVQMEPDRHIDQEIRAESSEMPDELPVDTHWDDVYDSYLPTSAHSADDGSDFDPFAHQSRPQTLHDHLAWQLNLSRLNERDFMIAQAIIDAIDADGYLRIDIDELLATIDHPDLDPDDVETLVHRVQSLDPPGVGARNLRECLLIQLRQLPAETPFRSLAISICRDGFDHLPRQDVSALARQLQASEAEIPGAFDLIRRLNPRPGGLIEEAPSEYVVPDIFVRKLEGRWHVELNPDSTPKLRVNADYARLIRRTDQSADSTTLKSHLQEARWFIKSLSSRNETVLRVGSKIVEMQQDFFEQGDEGMRPMVLRDIAEALELHESTVSRVTTQKYMHTPRGTFEFKYFFSSHVNTASGGECSSTAIRALIRKLIAGESARKPLSDEKIAKDLEAQGINVARRTVAKYREAMGIPPSNERKRLA</sequence>
<keyword evidence="5 10" id="KW-0548">Nucleotidyltransferase</keyword>
<evidence type="ECO:0000256" key="2">
    <source>
        <dbReference type="ARBA" id="ARBA00019942"/>
    </source>
</evidence>
<comment type="function">
    <text evidence="10">Sigma factors are initiation factors that promote the attachment of RNA polymerase to specific initiation sites and are then released.</text>
</comment>
<dbReference type="FunFam" id="1.10.10.60:FF:000045">
    <property type="entry name" value="RNA polymerase sigma-54 factor"/>
    <property type="match status" value="1"/>
</dbReference>
<evidence type="ECO:0000256" key="10">
    <source>
        <dbReference type="PIRNR" id="PIRNR000774"/>
    </source>
</evidence>
<feature type="domain" description="RNA polymerase sigma factor 54 DNA-binding" evidence="11">
    <location>
        <begin position="335"/>
        <end position="492"/>
    </location>
</feature>
<dbReference type="InterPro" id="IPR038709">
    <property type="entry name" value="RpoN_core-bd_sf"/>
</dbReference>
<dbReference type="NCBIfam" id="TIGR02395">
    <property type="entry name" value="rpoN_sigma"/>
    <property type="match status" value="1"/>
</dbReference>
<evidence type="ECO:0000256" key="6">
    <source>
        <dbReference type="ARBA" id="ARBA00023015"/>
    </source>
</evidence>
<comment type="similarity">
    <text evidence="1 10">Belongs to the sigma-54 factor family.</text>
</comment>
<dbReference type="PROSITE" id="PS50044">
    <property type="entry name" value="SIGMA54_3"/>
    <property type="match status" value="1"/>
</dbReference>
<evidence type="ECO:0000256" key="7">
    <source>
        <dbReference type="ARBA" id="ARBA00023082"/>
    </source>
</evidence>
<evidence type="ECO:0000256" key="5">
    <source>
        <dbReference type="ARBA" id="ARBA00022695"/>
    </source>
</evidence>
<dbReference type="NCBIfam" id="NF004595">
    <property type="entry name" value="PRK05932.1-2"/>
    <property type="match status" value="1"/>
</dbReference>
<dbReference type="RefSeq" id="WP_132976375.1">
    <property type="nucleotide sequence ID" value="NZ_SMAO01000003.1"/>
</dbReference>
<comment type="caution">
    <text evidence="13">The sequence shown here is derived from an EMBL/GenBank/DDBJ whole genome shotgun (WGS) entry which is preliminary data.</text>
</comment>
<keyword evidence="14" id="KW-1185">Reference proteome</keyword>
<keyword evidence="4 10" id="KW-0808">Transferase</keyword>
<dbReference type="OrthoDB" id="9814402at2"/>
<dbReference type="EMBL" id="SMAO01000003">
    <property type="protein sequence ID" value="TCT21958.1"/>
    <property type="molecule type" value="Genomic_DNA"/>
</dbReference>
<dbReference type="InterPro" id="IPR000394">
    <property type="entry name" value="RNA_pol_sigma_54"/>
</dbReference>
<dbReference type="Pfam" id="PF00309">
    <property type="entry name" value="Sigma54_AID"/>
    <property type="match status" value="1"/>
</dbReference>
<keyword evidence="8 10" id="KW-0238">DNA-binding</keyword>
<dbReference type="NCBIfam" id="NF009118">
    <property type="entry name" value="PRK12469.1"/>
    <property type="match status" value="1"/>
</dbReference>
<dbReference type="Gene3D" id="1.10.10.60">
    <property type="entry name" value="Homeodomain-like"/>
    <property type="match status" value="1"/>
</dbReference>
<accession>A0A4R3MZ37</accession>
<gene>
    <name evidence="13" type="ORF">EDC35_10356</name>
</gene>
<dbReference type="GO" id="GO:0016987">
    <property type="term" value="F:sigma factor activity"/>
    <property type="evidence" value="ECO:0007669"/>
    <property type="project" value="UniProtKB-KW"/>
</dbReference>
<dbReference type="PROSITE" id="PS00718">
    <property type="entry name" value="SIGMA54_2"/>
    <property type="match status" value="1"/>
</dbReference>
<dbReference type="Gene3D" id="1.10.10.1330">
    <property type="entry name" value="RNA polymerase sigma-54 factor, core-binding domain"/>
    <property type="match status" value="1"/>
</dbReference>
<feature type="domain" description="RNA polymerase sigma factor 54 core-binding" evidence="12">
    <location>
        <begin position="131"/>
        <end position="320"/>
    </location>
</feature>
<dbReference type="Pfam" id="PF04552">
    <property type="entry name" value="Sigma54_DBD"/>
    <property type="match status" value="1"/>
</dbReference>
<dbReference type="GO" id="GO:0003677">
    <property type="term" value="F:DNA binding"/>
    <property type="evidence" value="ECO:0007669"/>
    <property type="project" value="UniProtKB-KW"/>
</dbReference>
<proteinExistence type="inferred from homology"/>
<evidence type="ECO:0000256" key="9">
    <source>
        <dbReference type="ARBA" id="ARBA00023163"/>
    </source>
</evidence>
<evidence type="ECO:0000256" key="4">
    <source>
        <dbReference type="ARBA" id="ARBA00022679"/>
    </source>
</evidence>
<dbReference type="GO" id="GO:0016779">
    <property type="term" value="F:nucleotidyltransferase activity"/>
    <property type="evidence" value="ECO:0007669"/>
    <property type="project" value="UniProtKB-KW"/>
</dbReference>
<dbReference type="GO" id="GO:0000428">
    <property type="term" value="C:DNA-directed RNA polymerase complex"/>
    <property type="evidence" value="ECO:0007669"/>
    <property type="project" value="UniProtKB-KW"/>
</dbReference>
<keyword evidence="3 10" id="KW-0240">DNA-directed RNA polymerase</keyword>
<name>A0A4R3MZ37_9GAMM</name>
<keyword evidence="7 10" id="KW-0731">Sigma factor</keyword>
<dbReference type="Proteomes" id="UP000295717">
    <property type="component" value="Unassembled WGS sequence"/>
</dbReference>
<dbReference type="AlphaFoldDB" id="A0A4R3MZ37"/>
<dbReference type="GO" id="GO:0001216">
    <property type="term" value="F:DNA-binding transcription activator activity"/>
    <property type="evidence" value="ECO:0007669"/>
    <property type="project" value="InterPro"/>
</dbReference>
<keyword evidence="9 10" id="KW-0804">Transcription</keyword>
<evidence type="ECO:0000313" key="14">
    <source>
        <dbReference type="Proteomes" id="UP000295717"/>
    </source>
</evidence>
<dbReference type="PANTHER" id="PTHR32248:SF4">
    <property type="entry name" value="RNA POLYMERASE SIGMA-54 FACTOR"/>
    <property type="match status" value="1"/>
</dbReference>
<dbReference type="PROSITE" id="PS00717">
    <property type="entry name" value="SIGMA54_1"/>
    <property type="match status" value="1"/>
</dbReference>
<evidence type="ECO:0000256" key="3">
    <source>
        <dbReference type="ARBA" id="ARBA00022478"/>
    </source>
</evidence>
<evidence type="ECO:0000256" key="8">
    <source>
        <dbReference type="ARBA" id="ARBA00023125"/>
    </source>
</evidence>
<dbReference type="PRINTS" id="PR00045">
    <property type="entry name" value="SIGMA54FCT"/>
</dbReference>
<evidence type="ECO:0000259" key="12">
    <source>
        <dbReference type="Pfam" id="PF04963"/>
    </source>
</evidence>
<evidence type="ECO:0000259" key="11">
    <source>
        <dbReference type="Pfam" id="PF04552"/>
    </source>
</evidence>
<evidence type="ECO:0000313" key="13">
    <source>
        <dbReference type="EMBL" id="TCT21958.1"/>
    </source>
</evidence>
<dbReference type="InterPro" id="IPR007634">
    <property type="entry name" value="RNA_pol_sigma_54_DNA-bd"/>
</dbReference>
<reference evidence="13 14" key="1">
    <citation type="submission" date="2019-03" db="EMBL/GenBank/DDBJ databases">
        <title>Genomic Encyclopedia of Type Strains, Phase IV (KMG-IV): sequencing the most valuable type-strain genomes for metagenomic binning, comparative biology and taxonomic classification.</title>
        <authorList>
            <person name="Goeker M."/>
        </authorList>
    </citation>
    <scope>NUCLEOTIDE SEQUENCE [LARGE SCALE GENOMIC DNA]</scope>
    <source>
        <strain evidence="13 14">DSM 13587</strain>
    </source>
</reference>
<organism evidence="13 14">
    <name type="scientific">Thiobaca trueperi</name>
    <dbReference type="NCBI Taxonomy" id="127458"/>
    <lineage>
        <taxon>Bacteria</taxon>
        <taxon>Pseudomonadati</taxon>
        <taxon>Pseudomonadota</taxon>
        <taxon>Gammaproteobacteria</taxon>
        <taxon>Chromatiales</taxon>
        <taxon>Chromatiaceae</taxon>
        <taxon>Thiobaca</taxon>
    </lineage>
</organism>
<dbReference type="PANTHER" id="PTHR32248">
    <property type="entry name" value="RNA POLYMERASE SIGMA-54 FACTOR"/>
    <property type="match status" value="1"/>
</dbReference>
<keyword evidence="6 10" id="KW-0805">Transcription regulation</keyword>
<dbReference type="Pfam" id="PF04963">
    <property type="entry name" value="Sigma54_CBD"/>
    <property type="match status" value="1"/>
</dbReference>
<protein>
    <recommendedName>
        <fullName evidence="2 10">RNA polymerase sigma-54 factor</fullName>
    </recommendedName>
</protein>
<dbReference type="InterPro" id="IPR007046">
    <property type="entry name" value="RNA_pol_sigma_54_core-bd"/>
</dbReference>